<feature type="transmembrane region" description="Helical" evidence="1">
    <location>
        <begin position="70"/>
        <end position="88"/>
    </location>
</feature>
<keyword evidence="1" id="KW-0472">Membrane</keyword>
<comment type="caution">
    <text evidence="2">The sequence shown here is derived from an EMBL/GenBank/DDBJ whole genome shotgun (WGS) entry which is preliminary data.</text>
</comment>
<feature type="transmembrane region" description="Helical" evidence="1">
    <location>
        <begin position="95"/>
        <end position="114"/>
    </location>
</feature>
<evidence type="ECO:0000313" key="2">
    <source>
        <dbReference type="EMBL" id="MBL0707015.1"/>
    </source>
</evidence>
<protein>
    <submittedName>
        <fullName evidence="2">Uncharacterized protein</fullName>
    </submittedName>
</protein>
<keyword evidence="1" id="KW-0812">Transmembrane</keyword>
<evidence type="ECO:0000256" key="1">
    <source>
        <dbReference type="SAM" id="Phobius"/>
    </source>
</evidence>
<feature type="transmembrane region" description="Helical" evidence="1">
    <location>
        <begin position="126"/>
        <end position="145"/>
    </location>
</feature>
<dbReference type="RefSeq" id="WP_189695374.1">
    <property type="nucleotide sequence ID" value="NZ_BNCM01000030.1"/>
</dbReference>
<sequence>MDAALKLVAVVAAVTVILLLVTGRLVRPGRRTGSVLAGLRSPSGAPGFPAALVAATGAATALSPTGADPWQAGALIGLLAGILASAGLGWLRKGVYGAAAVAGAVAGMIAVFQPVPGCARTTALDAWFTVLLAAIAALAAAGGWLTGHTPTAPQGYFSAITVLGFLASPLGVPVLSTTDPALAAGAGIAAAAVLGYAAGRWPGPVIGLASLAIALTGIAVAAFIVPACSSILNGSQATILLAFAPVYVLVRMGASLLTRR</sequence>
<feature type="transmembrane region" description="Helical" evidence="1">
    <location>
        <begin position="231"/>
        <end position="250"/>
    </location>
</feature>
<feature type="transmembrane region" description="Helical" evidence="1">
    <location>
        <begin position="205"/>
        <end position="225"/>
    </location>
</feature>
<proteinExistence type="predicted"/>
<feature type="transmembrane region" description="Helical" evidence="1">
    <location>
        <begin position="181"/>
        <end position="198"/>
    </location>
</feature>
<accession>A0ABS1K5U8</accession>
<evidence type="ECO:0000313" key="3">
    <source>
        <dbReference type="Proteomes" id="UP000639051"/>
    </source>
</evidence>
<feature type="transmembrane region" description="Helical" evidence="1">
    <location>
        <begin position="6"/>
        <end position="26"/>
    </location>
</feature>
<keyword evidence="3" id="KW-1185">Reference proteome</keyword>
<keyword evidence="1" id="KW-1133">Transmembrane helix</keyword>
<feature type="transmembrane region" description="Helical" evidence="1">
    <location>
        <begin position="157"/>
        <end position="175"/>
    </location>
</feature>
<reference evidence="2 3" key="1">
    <citation type="submission" date="2021-01" db="EMBL/GenBank/DDBJ databases">
        <title>Genome public.</title>
        <authorList>
            <person name="Liu C."/>
            <person name="Sun Q."/>
        </authorList>
    </citation>
    <scope>NUCLEOTIDE SEQUENCE [LARGE SCALE GENOMIC DNA]</scope>
    <source>
        <strain evidence="2 3">JC656</strain>
    </source>
</reference>
<name>A0ABS1K5U8_9MICC</name>
<dbReference type="EMBL" id="JAERRC010000042">
    <property type="protein sequence ID" value="MBL0707015.1"/>
    <property type="molecule type" value="Genomic_DNA"/>
</dbReference>
<dbReference type="Proteomes" id="UP000639051">
    <property type="component" value="Unassembled WGS sequence"/>
</dbReference>
<organism evidence="2 3">
    <name type="scientific">Sinomonas cellulolyticus</name>
    <dbReference type="NCBI Taxonomy" id="2801916"/>
    <lineage>
        <taxon>Bacteria</taxon>
        <taxon>Bacillati</taxon>
        <taxon>Actinomycetota</taxon>
        <taxon>Actinomycetes</taxon>
        <taxon>Micrococcales</taxon>
        <taxon>Micrococcaceae</taxon>
        <taxon>Sinomonas</taxon>
    </lineage>
</organism>
<gene>
    <name evidence="2" type="ORF">JJE72_16090</name>
</gene>